<reference evidence="1" key="1">
    <citation type="journal article" date="2023" name="Mol. Phylogenet. Evol.">
        <title>Genome-scale phylogeny and comparative genomics of the fungal order Sordariales.</title>
        <authorList>
            <person name="Hensen N."/>
            <person name="Bonometti L."/>
            <person name="Westerberg I."/>
            <person name="Brannstrom I.O."/>
            <person name="Guillou S."/>
            <person name="Cros-Aarteil S."/>
            <person name="Calhoun S."/>
            <person name="Haridas S."/>
            <person name="Kuo A."/>
            <person name="Mondo S."/>
            <person name="Pangilinan J."/>
            <person name="Riley R."/>
            <person name="LaButti K."/>
            <person name="Andreopoulos B."/>
            <person name="Lipzen A."/>
            <person name="Chen C."/>
            <person name="Yan M."/>
            <person name="Daum C."/>
            <person name="Ng V."/>
            <person name="Clum A."/>
            <person name="Steindorff A."/>
            <person name="Ohm R.A."/>
            <person name="Martin F."/>
            <person name="Silar P."/>
            <person name="Natvig D.O."/>
            <person name="Lalanne C."/>
            <person name="Gautier V."/>
            <person name="Ament-Velasquez S.L."/>
            <person name="Kruys A."/>
            <person name="Hutchinson M.I."/>
            <person name="Powell A.J."/>
            <person name="Barry K."/>
            <person name="Miller A.N."/>
            <person name="Grigoriev I.V."/>
            <person name="Debuchy R."/>
            <person name="Gladieux P."/>
            <person name="Hiltunen Thoren M."/>
            <person name="Johannesson H."/>
        </authorList>
    </citation>
    <scope>NUCLEOTIDE SEQUENCE</scope>
    <source>
        <strain evidence="1">CBS 757.83</strain>
    </source>
</reference>
<accession>A0AAN6PUY6</accession>
<name>A0AAN6PUY6_9PEZI</name>
<comment type="caution">
    <text evidence="1">The sequence shown here is derived from an EMBL/GenBank/DDBJ whole genome shotgun (WGS) entry which is preliminary data.</text>
</comment>
<keyword evidence="2" id="KW-1185">Reference proteome</keyword>
<dbReference type="AlphaFoldDB" id="A0AAN6PUY6"/>
<reference evidence="1" key="2">
    <citation type="submission" date="2023-05" db="EMBL/GenBank/DDBJ databases">
        <authorList>
            <consortium name="Lawrence Berkeley National Laboratory"/>
            <person name="Steindorff A."/>
            <person name="Hensen N."/>
            <person name="Bonometti L."/>
            <person name="Westerberg I."/>
            <person name="Brannstrom I.O."/>
            <person name="Guillou S."/>
            <person name="Cros-Aarteil S."/>
            <person name="Calhoun S."/>
            <person name="Haridas S."/>
            <person name="Kuo A."/>
            <person name="Mondo S."/>
            <person name="Pangilinan J."/>
            <person name="Riley R."/>
            <person name="Labutti K."/>
            <person name="Andreopoulos B."/>
            <person name="Lipzen A."/>
            <person name="Chen C."/>
            <person name="Yanf M."/>
            <person name="Daum C."/>
            <person name="Ng V."/>
            <person name="Clum A."/>
            <person name="Ohm R."/>
            <person name="Martin F."/>
            <person name="Silar P."/>
            <person name="Natvig D."/>
            <person name="Lalanne C."/>
            <person name="Gautier V."/>
            <person name="Ament-Velasquez S.L."/>
            <person name="Kruys A."/>
            <person name="Hutchinson M.I."/>
            <person name="Powell A.J."/>
            <person name="Barry K."/>
            <person name="Miller A.N."/>
            <person name="Grigoriev I.V."/>
            <person name="Debuchy R."/>
            <person name="Gladieux P."/>
            <person name="Thoren M.H."/>
            <person name="Johannesson H."/>
        </authorList>
    </citation>
    <scope>NUCLEOTIDE SEQUENCE</scope>
    <source>
        <strain evidence="1">CBS 757.83</strain>
    </source>
</reference>
<gene>
    <name evidence="1" type="ORF">N658DRAFT_222812</name>
</gene>
<evidence type="ECO:0000313" key="2">
    <source>
        <dbReference type="Proteomes" id="UP001305647"/>
    </source>
</evidence>
<dbReference type="Proteomes" id="UP001305647">
    <property type="component" value="Unassembled WGS sequence"/>
</dbReference>
<evidence type="ECO:0000313" key="1">
    <source>
        <dbReference type="EMBL" id="KAK4098432.1"/>
    </source>
</evidence>
<protein>
    <submittedName>
        <fullName evidence="1">Uncharacterized protein</fullName>
    </submittedName>
</protein>
<dbReference type="EMBL" id="MU863659">
    <property type="protein sequence ID" value="KAK4098432.1"/>
    <property type="molecule type" value="Genomic_DNA"/>
</dbReference>
<proteinExistence type="predicted"/>
<organism evidence="1 2">
    <name type="scientific">Parathielavia hyrcaniae</name>
    <dbReference type="NCBI Taxonomy" id="113614"/>
    <lineage>
        <taxon>Eukaryota</taxon>
        <taxon>Fungi</taxon>
        <taxon>Dikarya</taxon>
        <taxon>Ascomycota</taxon>
        <taxon>Pezizomycotina</taxon>
        <taxon>Sordariomycetes</taxon>
        <taxon>Sordariomycetidae</taxon>
        <taxon>Sordariales</taxon>
        <taxon>Chaetomiaceae</taxon>
        <taxon>Parathielavia</taxon>
    </lineage>
</organism>
<sequence>MYCMTAGALAEIGKGVVLLAFGESLYTCTGLGEMLGSYRFRRQRRPTTSRLCRQSLVLKTACTAVAATSQRHPPSGSAPLLTGSQTFRLHQPGCKPHGRVKADRSVHRPWCAGRDFVGSPG</sequence>